<evidence type="ECO:0000313" key="2">
    <source>
        <dbReference type="Proteomes" id="UP001179181"/>
    </source>
</evidence>
<dbReference type="PANTHER" id="PTHR42060">
    <property type="entry name" value="NHL REPEAT-CONTAINING PROTEIN-RELATED"/>
    <property type="match status" value="1"/>
</dbReference>
<gene>
    <name evidence="1" type="ORF">FHS68_001809</name>
</gene>
<keyword evidence="2" id="KW-1185">Reference proteome</keyword>
<dbReference type="RefSeq" id="WP_167269231.1">
    <property type="nucleotide sequence ID" value="NZ_JAASQJ010000002.1"/>
</dbReference>
<name>A0ABX0UHY7_9BACT</name>
<proteinExistence type="predicted"/>
<evidence type="ECO:0000313" key="1">
    <source>
        <dbReference type="EMBL" id="NIJ52639.1"/>
    </source>
</evidence>
<dbReference type="PANTHER" id="PTHR42060:SF1">
    <property type="entry name" value="NHL REPEAT-CONTAINING PROTEIN"/>
    <property type="match status" value="1"/>
</dbReference>
<reference evidence="1 2" key="1">
    <citation type="submission" date="2020-03" db="EMBL/GenBank/DDBJ databases">
        <title>Genomic Encyclopedia of Type Strains, Phase IV (KMG-IV): sequencing the most valuable type-strain genomes for metagenomic binning, comparative biology and taxonomic classification.</title>
        <authorList>
            <person name="Goeker M."/>
        </authorList>
    </citation>
    <scope>NUCLEOTIDE SEQUENCE [LARGE SCALE GENOMIC DNA]</scope>
    <source>
        <strain evidence="1 2">DSM 102865</strain>
    </source>
</reference>
<dbReference type="InterPro" id="IPR052998">
    <property type="entry name" value="Hetero-Diels-Alderase-like"/>
</dbReference>
<accession>A0ABX0UHY7</accession>
<dbReference type="EMBL" id="JAASQJ010000002">
    <property type="protein sequence ID" value="NIJ52639.1"/>
    <property type="molecule type" value="Genomic_DNA"/>
</dbReference>
<organism evidence="1 2">
    <name type="scientific">Dyadobacter arcticus</name>
    <dbReference type="NCBI Taxonomy" id="1078754"/>
    <lineage>
        <taxon>Bacteria</taxon>
        <taxon>Pseudomonadati</taxon>
        <taxon>Bacteroidota</taxon>
        <taxon>Cytophagia</taxon>
        <taxon>Cytophagales</taxon>
        <taxon>Spirosomataceae</taxon>
        <taxon>Dyadobacter</taxon>
    </lineage>
</organism>
<comment type="caution">
    <text evidence="1">The sequence shown here is derived from an EMBL/GenBank/DDBJ whole genome shotgun (WGS) entry which is preliminary data.</text>
</comment>
<protein>
    <submittedName>
        <fullName evidence="1">Sugar lactone lactonase YvrE</fullName>
    </submittedName>
</protein>
<dbReference type="SUPFAM" id="SSF63829">
    <property type="entry name" value="Calcium-dependent phosphotriesterase"/>
    <property type="match status" value="1"/>
</dbReference>
<sequence length="299" mass="32768">MIPNNSLLLFKNISRQIVPSEIITSFGKPSFIENIAIDDKGSIFITSLEEGAVYKISANKTKEKYSQIDGKLAGIVHIRQNEFLCNGWDDQGVPTIYLLNQQRQLVAVNQPAGAMFLNGITRLSNTTFLMCDSYLGVVWKYDLTTNTSEIWADNPLLARADDNSSLPAANGIKIFNNQVFISNTERHLLLTIDLVGDNAGPVKIDLENVNFDDFAIDLDGTIYATTHIYNSVVKISPQKQILLIADESSGVTGSTAIAFGRTPADKNSLYVTTNGGMSLPLPSGLEDANVVKLFLDHHN</sequence>
<dbReference type="Gene3D" id="2.120.10.30">
    <property type="entry name" value="TolB, C-terminal domain"/>
    <property type="match status" value="1"/>
</dbReference>
<dbReference type="Proteomes" id="UP001179181">
    <property type="component" value="Unassembled WGS sequence"/>
</dbReference>
<dbReference type="InterPro" id="IPR011042">
    <property type="entry name" value="6-blade_b-propeller_TolB-like"/>
</dbReference>